<evidence type="ECO:0000313" key="1">
    <source>
        <dbReference type="EMBL" id="EGD83255.1"/>
    </source>
</evidence>
<name>F2U5N9_SALR5</name>
<sequence>MEPVENESLWDSTVASLTPVSNATVTTPADHDTYKPGQYLDLHLSGSSTPAVDPAYSKMEYDLVLSSSANGKTVATSPDKKTTAVMMDLQYGCEMAATTGTSNLKNDTAFVNANQAGLNFCSSLRLPNPAGAVTLFDEIVTRTDTGQVIEETQRLDLINTMKHLYCKDPIAKQNDSLFTSATVDVNEFGLVKPAHRELYQPSRSNIEDAAIMKGLLNPASPITALTIDRDPLEDSWCNYKNFLKFVEDGSSPKNGFFQFVHSSVNSGSAYANLPSNIKPYLYAVGNVFEVWSVQPQGTDDPSSASGTKPAKSSDRKLVGYCGLATDVRAGDSPASGTNKIFGLILKDGTKTVYGPYADGLDKAFTTASSSELDKSAGTYYVIRPITNISYSCTVPVMHEIPSAMFMHPQGNTIYVNHLGGLRMRWHLANADNWFRRHEQAGWDTKTDSFSYEIQRINFRFRTVTPSLDMEAAMQEAMQSADGTFFDIMTYTHVAQPIPAGVNDYTINLPSFTQRRAFSLFAIPEYNQSLWLNSVKFADILKTPIDTADPKDLSYRVTSKGGGSEHGFKEWQWQINQRQQPSHPVSVESLSKCPQGLLATAGVNAQEQAKALANIGLPVKDLRNQSSMLVIPRRLSAHGGFADLLTANPNLRVRFTKVTPESFIMHCFCAHQRRVTVSNAAGVVVSE</sequence>
<dbReference type="RefSeq" id="XP_004995619.1">
    <property type="nucleotide sequence ID" value="XM_004995562.1"/>
</dbReference>
<reference evidence="1" key="1">
    <citation type="submission" date="2009-08" db="EMBL/GenBank/DDBJ databases">
        <title>Annotation of Salpingoeca rosetta.</title>
        <authorList>
            <consortium name="The Broad Institute Genome Sequencing Platform"/>
            <person name="Russ C."/>
            <person name="Cuomo C."/>
            <person name="Burger G."/>
            <person name="Gray M.W."/>
            <person name="Holland P.W.H."/>
            <person name="King N."/>
            <person name="Lang F.B.F."/>
            <person name="Roger A.J."/>
            <person name="Ruiz-Trillo I."/>
            <person name="Young S.K."/>
            <person name="Zeng Q."/>
            <person name="Gargeya S."/>
            <person name="Alvarado L."/>
            <person name="Berlin A."/>
            <person name="Chapman S.B."/>
            <person name="Chen Z."/>
            <person name="Freedman E."/>
            <person name="Gellesch M."/>
            <person name="Goldberg J."/>
            <person name="Griggs A."/>
            <person name="Gujja S."/>
            <person name="Heilman E."/>
            <person name="Heiman D."/>
            <person name="Howarth C."/>
            <person name="Mehta T."/>
            <person name="Neiman D."/>
            <person name="Pearson M."/>
            <person name="Roberts A."/>
            <person name="Saif S."/>
            <person name="Shea T."/>
            <person name="Shenoy N."/>
            <person name="Sisk P."/>
            <person name="Stolte C."/>
            <person name="Sykes S."/>
            <person name="White J."/>
            <person name="Yandava C."/>
            <person name="Haas B."/>
            <person name="Nusbaum C."/>
            <person name="Birren B."/>
        </authorList>
    </citation>
    <scope>NUCLEOTIDE SEQUENCE [LARGE SCALE GENOMIC DNA]</scope>
    <source>
        <strain evidence="1">ATCC 50818</strain>
    </source>
</reference>
<protein>
    <submittedName>
        <fullName evidence="1">Uncharacterized protein</fullName>
    </submittedName>
</protein>
<dbReference type="EMBL" id="GL832962">
    <property type="protein sequence ID" value="EGD83255.1"/>
    <property type="molecule type" value="Genomic_DNA"/>
</dbReference>
<accession>F2U5N9</accession>
<gene>
    <name evidence="1" type="ORF">PTSG_03885</name>
</gene>
<dbReference type="GeneID" id="16076202"/>
<evidence type="ECO:0000313" key="2">
    <source>
        <dbReference type="Proteomes" id="UP000007799"/>
    </source>
</evidence>
<dbReference type="Proteomes" id="UP000007799">
    <property type="component" value="Unassembled WGS sequence"/>
</dbReference>
<dbReference type="InParanoid" id="F2U5N9"/>
<keyword evidence="2" id="KW-1185">Reference proteome</keyword>
<proteinExistence type="predicted"/>
<dbReference type="KEGG" id="sre:PTSG_03885"/>
<organism evidence="2">
    <name type="scientific">Salpingoeca rosetta (strain ATCC 50818 / BSB-021)</name>
    <dbReference type="NCBI Taxonomy" id="946362"/>
    <lineage>
        <taxon>Eukaryota</taxon>
        <taxon>Choanoflagellata</taxon>
        <taxon>Craspedida</taxon>
        <taxon>Salpingoecidae</taxon>
        <taxon>Salpingoeca</taxon>
    </lineage>
</organism>
<dbReference type="AlphaFoldDB" id="F2U5N9"/>